<feature type="domain" description="Multidrug resistance protein MdtA-like barrel-sandwich hybrid" evidence="5">
    <location>
        <begin position="52"/>
        <end position="180"/>
    </location>
</feature>
<dbReference type="AlphaFoldDB" id="A0A7L5JPE3"/>
<sequence>MIKKSIITMYLLFGLNNLMANEAPGLPVQTFKVTNQSNTTNKTYPTILKAYEQVDVMARVPGTLTKKHFSEGDFVKKGTLLYSIEPDTYQAILNVKKANFVKAKKDFERAKTLIASKAISPQAYDDYTFQYDSAKAALDEAQINLNYTKVTAPIDGIVGIKKFDVGDLVGSGANNSLLVTITNTDPIHAEFSIPKDDMNKYLSQIKDKTAKINLLANGKKYEGGEVDFISPVIDSNTDTLLVRAKFENKNRDLIAGNFTKIEVSNLSLGDVFVVPENAVLRTAQSSIVMVIDENNIAKPRPVVAGDLVQNGVVIKSGLKADEQIAVSNLAKLRPDTKVQIVNKEK</sequence>
<dbReference type="Pfam" id="PF25917">
    <property type="entry name" value="BSH_RND"/>
    <property type="match status" value="1"/>
</dbReference>
<gene>
    <name evidence="8" type="ORF">ACBT_1171</name>
    <name evidence="9" type="ORF">FE247_07005</name>
</gene>
<dbReference type="Gene3D" id="2.40.30.170">
    <property type="match status" value="1"/>
</dbReference>
<evidence type="ECO:0000256" key="1">
    <source>
        <dbReference type="ARBA" id="ARBA00004196"/>
    </source>
</evidence>
<dbReference type="OrthoDB" id="9772050at2"/>
<dbReference type="GO" id="GO:0005886">
    <property type="term" value="C:plasma membrane"/>
    <property type="evidence" value="ECO:0007669"/>
    <property type="project" value="TreeGrafter"/>
</dbReference>
<dbReference type="Pfam" id="PF25876">
    <property type="entry name" value="HH_MFP_RND"/>
    <property type="match status" value="1"/>
</dbReference>
<reference evidence="8 11" key="2">
    <citation type="submission" date="2020-05" db="EMBL/GenBank/DDBJ databases">
        <title>Complete genome sequencing of Campylobacter and Arcobacter type strains.</title>
        <authorList>
            <person name="Miller W.G."/>
            <person name="Yee E."/>
        </authorList>
    </citation>
    <scope>NUCLEOTIDE SEQUENCE [LARGE SCALE GENOMIC DNA]</scope>
    <source>
        <strain evidence="8 11">LMG 21996</strain>
    </source>
</reference>
<feature type="signal peptide" evidence="3">
    <location>
        <begin position="1"/>
        <end position="20"/>
    </location>
</feature>
<dbReference type="NCBIfam" id="TIGR01730">
    <property type="entry name" value="RND_mfp"/>
    <property type="match status" value="1"/>
</dbReference>
<dbReference type="EMBL" id="VBUC01000014">
    <property type="protein sequence ID" value="TLS98596.1"/>
    <property type="molecule type" value="Genomic_DNA"/>
</dbReference>
<dbReference type="GO" id="GO:0022857">
    <property type="term" value="F:transmembrane transporter activity"/>
    <property type="evidence" value="ECO:0007669"/>
    <property type="project" value="InterPro"/>
</dbReference>
<feature type="domain" description="Multidrug resistance protein MdtA-like alpha-helical hairpin" evidence="4">
    <location>
        <begin position="86"/>
        <end position="148"/>
    </location>
</feature>
<dbReference type="EMBL" id="CP054051">
    <property type="protein sequence ID" value="QKJ27081.1"/>
    <property type="molecule type" value="Genomic_DNA"/>
</dbReference>
<dbReference type="SUPFAM" id="SSF111369">
    <property type="entry name" value="HlyD-like secretion proteins"/>
    <property type="match status" value="1"/>
</dbReference>
<dbReference type="PANTHER" id="PTHR30158">
    <property type="entry name" value="ACRA/E-RELATED COMPONENT OF DRUG EFFLUX TRANSPORTER"/>
    <property type="match status" value="1"/>
</dbReference>
<evidence type="ECO:0000313" key="11">
    <source>
        <dbReference type="Proteomes" id="UP000509513"/>
    </source>
</evidence>
<dbReference type="InterPro" id="IPR058626">
    <property type="entry name" value="MdtA-like_b-barrel"/>
</dbReference>
<evidence type="ECO:0000313" key="10">
    <source>
        <dbReference type="Proteomes" id="UP000305417"/>
    </source>
</evidence>
<keyword evidence="3" id="KW-0732">Signal</keyword>
<organism evidence="8 11">
    <name type="scientific">Aliarcobacter cibarius</name>
    <dbReference type="NCBI Taxonomy" id="255507"/>
    <lineage>
        <taxon>Bacteria</taxon>
        <taxon>Pseudomonadati</taxon>
        <taxon>Campylobacterota</taxon>
        <taxon>Epsilonproteobacteria</taxon>
        <taxon>Campylobacterales</taxon>
        <taxon>Arcobacteraceae</taxon>
        <taxon>Aliarcobacter</taxon>
    </lineage>
</organism>
<dbReference type="InterPro" id="IPR058625">
    <property type="entry name" value="MdtA-like_BSH"/>
</dbReference>
<dbReference type="Gene3D" id="2.40.420.20">
    <property type="match status" value="1"/>
</dbReference>
<dbReference type="GO" id="GO:0046677">
    <property type="term" value="P:response to antibiotic"/>
    <property type="evidence" value="ECO:0007669"/>
    <property type="project" value="TreeGrafter"/>
</dbReference>
<dbReference type="GO" id="GO:0030313">
    <property type="term" value="C:cell envelope"/>
    <property type="evidence" value="ECO:0007669"/>
    <property type="project" value="UniProtKB-SubCell"/>
</dbReference>
<dbReference type="Gene3D" id="1.10.287.470">
    <property type="entry name" value="Helix hairpin bin"/>
    <property type="match status" value="1"/>
</dbReference>
<evidence type="ECO:0000256" key="3">
    <source>
        <dbReference type="SAM" id="SignalP"/>
    </source>
</evidence>
<evidence type="ECO:0000313" key="8">
    <source>
        <dbReference type="EMBL" id="QKJ27081.1"/>
    </source>
</evidence>
<feature type="chain" id="PRO_5029701065" evidence="3">
    <location>
        <begin position="21"/>
        <end position="345"/>
    </location>
</feature>
<dbReference type="Pfam" id="PF25967">
    <property type="entry name" value="RND-MFP_C"/>
    <property type="match status" value="1"/>
</dbReference>
<evidence type="ECO:0000259" key="7">
    <source>
        <dbReference type="Pfam" id="PF25967"/>
    </source>
</evidence>
<dbReference type="Pfam" id="PF25944">
    <property type="entry name" value="Beta-barrel_RND"/>
    <property type="match status" value="1"/>
</dbReference>
<evidence type="ECO:0000259" key="4">
    <source>
        <dbReference type="Pfam" id="PF25876"/>
    </source>
</evidence>
<name>A0A7L5JPE3_9BACT</name>
<comment type="similarity">
    <text evidence="2">Belongs to the membrane fusion protein (MFP) (TC 8.A.1) family.</text>
</comment>
<comment type="subcellular location">
    <subcellularLocation>
        <location evidence="1">Cell envelope</location>
    </subcellularLocation>
</comment>
<evidence type="ECO:0000313" key="9">
    <source>
        <dbReference type="EMBL" id="TLS98596.1"/>
    </source>
</evidence>
<protein>
    <submittedName>
        <fullName evidence="9">Efflux RND transporter periplasmic adaptor subunit</fullName>
    </submittedName>
    <submittedName>
        <fullName evidence="8">RND family efflux system, membrane fusion protein</fullName>
    </submittedName>
</protein>
<dbReference type="Gene3D" id="2.40.50.100">
    <property type="match status" value="1"/>
</dbReference>
<dbReference type="InterPro" id="IPR058624">
    <property type="entry name" value="MdtA-like_HH"/>
</dbReference>
<keyword evidence="10" id="KW-1185">Reference proteome</keyword>
<dbReference type="KEGG" id="acib:ACBT_1171"/>
<proteinExistence type="inferred from homology"/>
<feature type="domain" description="Multidrug resistance protein MdtA-like beta-barrel" evidence="6">
    <location>
        <begin position="186"/>
        <end position="263"/>
    </location>
</feature>
<dbReference type="RefSeq" id="WP_024776008.1">
    <property type="nucleotide sequence ID" value="NZ_CP054051.1"/>
</dbReference>
<dbReference type="Proteomes" id="UP000305417">
    <property type="component" value="Unassembled WGS sequence"/>
</dbReference>
<dbReference type="InterPro" id="IPR058627">
    <property type="entry name" value="MdtA-like_C"/>
</dbReference>
<reference evidence="9 10" key="1">
    <citation type="submission" date="2019-05" db="EMBL/GenBank/DDBJ databases">
        <title>Arcobacter cibarius and Arcobacter thereius providing challenges in identification an antibiotic susceptibility and Quinolone resistance.</title>
        <authorList>
            <person name="Busch A."/>
            <person name="Hanel I."/>
            <person name="Hotzel H."/>
            <person name="Tomaso H."/>
        </authorList>
    </citation>
    <scope>NUCLEOTIDE SEQUENCE [LARGE SCALE GENOMIC DNA]</scope>
    <source>
        <strain evidence="9 10">16CS0831-2</strain>
    </source>
</reference>
<accession>A0A7L5JPE3</accession>
<feature type="domain" description="Multidrug resistance protein MdtA-like C-terminal permuted SH3" evidence="7">
    <location>
        <begin position="271"/>
        <end position="329"/>
    </location>
</feature>
<evidence type="ECO:0000256" key="2">
    <source>
        <dbReference type="ARBA" id="ARBA00009477"/>
    </source>
</evidence>
<dbReference type="InterPro" id="IPR006143">
    <property type="entry name" value="RND_pump_MFP"/>
</dbReference>
<evidence type="ECO:0000259" key="6">
    <source>
        <dbReference type="Pfam" id="PF25944"/>
    </source>
</evidence>
<evidence type="ECO:0000259" key="5">
    <source>
        <dbReference type="Pfam" id="PF25917"/>
    </source>
</evidence>
<dbReference type="Proteomes" id="UP000509513">
    <property type="component" value="Chromosome"/>
</dbReference>